<protein>
    <recommendedName>
        <fullName evidence="4">ABC transporter permease</fullName>
    </recommendedName>
</protein>
<dbReference type="RefSeq" id="WP_216456215.1">
    <property type="nucleotide sequence ID" value="NZ_JAHLQL010000001.1"/>
</dbReference>
<keyword evidence="1" id="KW-1133">Transmembrane helix</keyword>
<feature type="transmembrane region" description="Helical" evidence="1">
    <location>
        <begin position="57"/>
        <end position="78"/>
    </location>
</feature>
<keyword evidence="1" id="KW-0812">Transmembrane</keyword>
<proteinExistence type="predicted"/>
<name>A0ABS6EYA2_9CLOT</name>
<gene>
    <name evidence="2" type="ORF">KQI89_05440</name>
</gene>
<accession>A0ABS6EYA2</accession>
<comment type="caution">
    <text evidence="2">The sequence shown here is derived from an EMBL/GenBank/DDBJ whole genome shotgun (WGS) entry which is preliminary data.</text>
</comment>
<dbReference type="EMBL" id="JAHLQL010000001">
    <property type="protein sequence ID" value="MBU5591201.1"/>
    <property type="molecule type" value="Genomic_DNA"/>
</dbReference>
<reference evidence="2 3" key="1">
    <citation type="submission" date="2021-06" db="EMBL/GenBank/DDBJ databases">
        <authorList>
            <person name="Sun Q."/>
            <person name="Li D."/>
        </authorList>
    </citation>
    <scope>NUCLEOTIDE SEQUENCE [LARGE SCALE GENOMIC DNA]</scope>
    <source>
        <strain evidence="2 3">MSJ-4</strain>
    </source>
</reference>
<feature type="transmembrane region" description="Helical" evidence="1">
    <location>
        <begin position="148"/>
        <end position="169"/>
    </location>
</feature>
<feature type="transmembrane region" description="Helical" evidence="1">
    <location>
        <begin position="20"/>
        <end position="45"/>
    </location>
</feature>
<keyword evidence="1" id="KW-0472">Membrane</keyword>
<evidence type="ECO:0008006" key="4">
    <source>
        <dbReference type="Google" id="ProtNLM"/>
    </source>
</evidence>
<evidence type="ECO:0000313" key="2">
    <source>
        <dbReference type="EMBL" id="MBU5591201.1"/>
    </source>
</evidence>
<keyword evidence="3" id="KW-1185">Reference proteome</keyword>
<evidence type="ECO:0000256" key="1">
    <source>
        <dbReference type="SAM" id="Phobius"/>
    </source>
</evidence>
<organism evidence="2 3">
    <name type="scientific">Clostridium simiarum</name>
    <dbReference type="NCBI Taxonomy" id="2841506"/>
    <lineage>
        <taxon>Bacteria</taxon>
        <taxon>Bacillati</taxon>
        <taxon>Bacillota</taxon>
        <taxon>Clostridia</taxon>
        <taxon>Eubacteriales</taxon>
        <taxon>Clostridiaceae</taxon>
        <taxon>Clostridium</taxon>
    </lineage>
</organism>
<evidence type="ECO:0000313" key="3">
    <source>
        <dbReference type="Proteomes" id="UP000736583"/>
    </source>
</evidence>
<sequence>MYFVRVCYKSYKGSVRANILSLLGGVFKGFLYICLATAIMSLGAIPTAINPNYSEHIKIFIPAVIIIGLIFFIIGGLMQKRAEKVGKIDFKNKIKNDFEFTKIMAKEDPHRKEWYMSQNPEYANYVLSRKEKLEQTLENLGQDKATNIWRNVIGICLLIVFFVGGFYLLSRL</sequence>
<dbReference type="Proteomes" id="UP000736583">
    <property type="component" value="Unassembled WGS sequence"/>
</dbReference>